<keyword evidence="3" id="KW-1185">Reference proteome</keyword>
<dbReference type="Proteomes" id="UP000076874">
    <property type="component" value="Unassembled WGS sequence"/>
</dbReference>
<dbReference type="AlphaFoldDB" id="A0A167RGT7"/>
<proteinExistence type="predicted"/>
<dbReference type="InterPro" id="IPR002925">
    <property type="entry name" value="Dienelactn_hydro"/>
</dbReference>
<dbReference type="InterPro" id="IPR029058">
    <property type="entry name" value="AB_hydrolase_fold"/>
</dbReference>
<reference evidence="2 3" key="1">
    <citation type="journal article" date="2016" name="Genome Biol. Evol.">
        <title>Divergent and convergent evolution of fungal pathogenicity.</title>
        <authorList>
            <person name="Shang Y."/>
            <person name="Xiao G."/>
            <person name="Zheng P."/>
            <person name="Cen K."/>
            <person name="Zhan S."/>
            <person name="Wang C."/>
        </authorList>
    </citation>
    <scope>NUCLEOTIDE SEQUENCE [LARGE SCALE GENOMIC DNA]</scope>
    <source>
        <strain evidence="2 3">RCEF 264</strain>
    </source>
</reference>
<accession>A0A167RGT7</accession>
<name>A0A167RGT7_9HYPO</name>
<protein>
    <submittedName>
        <fullName evidence="2">Dienelactone hydrolase family protein</fullName>
    </submittedName>
</protein>
<sequence>MANHACATRPPITVEYTTQGRYETLAGLKTYIVGPDNATKAIIDVYDIFGMWTQTLQGADLLSSLTGALVLVPDYFEGDGAKPEWFPPDTEEKQAAIGKLFQEKGDFDKGAATTLRLRKALAERYPAVDGHVGIFGLCWGGKVAVMVSGKDNEGPGRRFTVSGTAHPARLEEKDAEALTAPHILLASKDEPADMVAVYKTVLAKPGKVGEVETYPDMFHGWMGARANLADAANVKEYARGYEQTAAFFNKHL</sequence>
<dbReference type="Pfam" id="PF01738">
    <property type="entry name" value="DLH"/>
    <property type="match status" value="1"/>
</dbReference>
<dbReference type="STRING" id="1081102.A0A167RGT7"/>
<evidence type="ECO:0000313" key="3">
    <source>
        <dbReference type="Proteomes" id="UP000076874"/>
    </source>
</evidence>
<dbReference type="EMBL" id="AZHD01000012">
    <property type="protein sequence ID" value="OAA58579.1"/>
    <property type="molecule type" value="Genomic_DNA"/>
</dbReference>
<organism evidence="2 3">
    <name type="scientific">Niveomyces insectorum RCEF 264</name>
    <dbReference type="NCBI Taxonomy" id="1081102"/>
    <lineage>
        <taxon>Eukaryota</taxon>
        <taxon>Fungi</taxon>
        <taxon>Dikarya</taxon>
        <taxon>Ascomycota</taxon>
        <taxon>Pezizomycotina</taxon>
        <taxon>Sordariomycetes</taxon>
        <taxon>Hypocreomycetidae</taxon>
        <taxon>Hypocreales</taxon>
        <taxon>Cordycipitaceae</taxon>
        <taxon>Niveomyces</taxon>
    </lineage>
</organism>
<dbReference type="Gene3D" id="3.40.50.1820">
    <property type="entry name" value="alpha/beta hydrolase"/>
    <property type="match status" value="1"/>
</dbReference>
<evidence type="ECO:0000313" key="2">
    <source>
        <dbReference type="EMBL" id="OAA58579.1"/>
    </source>
</evidence>
<feature type="domain" description="Dienelactone hydrolase" evidence="1">
    <location>
        <begin position="29"/>
        <end position="251"/>
    </location>
</feature>
<dbReference type="PANTHER" id="PTHR47668:SF1">
    <property type="entry name" value="DIENELACTONE HYDROLASE DOMAIN-CONTAINING PROTEIN-RELATED"/>
    <property type="match status" value="1"/>
</dbReference>
<comment type="caution">
    <text evidence="2">The sequence shown here is derived from an EMBL/GenBank/DDBJ whole genome shotgun (WGS) entry which is preliminary data.</text>
</comment>
<dbReference type="SUPFAM" id="SSF53474">
    <property type="entry name" value="alpha/beta-Hydrolases"/>
    <property type="match status" value="1"/>
</dbReference>
<dbReference type="GO" id="GO:0016787">
    <property type="term" value="F:hydrolase activity"/>
    <property type="evidence" value="ECO:0007669"/>
    <property type="project" value="UniProtKB-KW"/>
</dbReference>
<gene>
    <name evidence="2" type="ORF">SPI_06652</name>
</gene>
<dbReference type="PANTHER" id="PTHR47668">
    <property type="entry name" value="DIENELACTONE HYDROLASE FAMILY PROTEIN (AFU_ORTHOLOGUE AFUA_6G01940)"/>
    <property type="match status" value="1"/>
</dbReference>
<keyword evidence="2" id="KW-0378">Hydrolase</keyword>
<evidence type="ECO:0000259" key="1">
    <source>
        <dbReference type="Pfam" id="PF01738"/>
    </source>
</evidence>
<dbReference type="OrthoDB" id="2147163at2759"/>